<keyword evidence="3" id="KW-1185">Reference proteome</keyword>
<evidence type="ECO:0000256" key="1">
    <source>
        <dbReference type="SAM" id="MobiDB-lite"/>
    </source>
</evidence>
<evidence type="ECO:0000313" key="3">
    <source>
        <dbReference type="Proteomes" id="UP001432322"/>
    </source>
</evidence>
<protein>
    <submittedName>
        <fullName evidence="2">Uncharacterized protein</fullName>
    </submittedName>
</protein>
<dbReference type="AlphaFoldDB" id="A0AAV5VA29"/>
<feature type="non-terminal residue" evidence="2">
    <location>
        <position position="194"/>
    </location>
</feature>
<name>A0AAV5VA29_9BILA</name>
<proteinExistence type="predicted"/>
<dbReference type="EMBL" id="BTSY01000002">
    <property type="protein sequence ID" value="GMT15647.1"/>
    <property type="molecule type" value="Genomic_DNA"/>
</dbReference>
<comment type="caution">
    <text evidence="2">The sequence shown here is derived from an EMBL/GenBank/DDBJ whole genome shotgun (WGS) entry which is preliminary data.</text>
</comment>
<reference evidence="2" key="1">
    <citation type="submission" date="2023-10" db="EMBL/GenBank/DDBJ databases">
        <title>Genome assembly of Pristionchus species.</title>
        <authorList>
            <person name="Yoshida K."/>
            <person name="Sommer R.J."/>
        </authorList>
    </citation>
    <scope>NUCLEOTIDE SEQUENCE</scope>
    <source>
        <strain evidence="2">RS5133</strain>
    </source>
</reference>
<organism evidence="2 3">
    <name type="scientific">Pristionchus fissidentatus</name>
    <dbReference type="NCBI Taxonomy" id="1538716"/>
    <lineage>
        <taxon>Eukaryota</taxon>
        <taxon>Metazoa</taxon>
        <taxon>Ecdysozoa</taxon>
        <taxon>Nematoda</taxon>
        <taxon>Chromadorea</taxon>
        <taxon>Rhabditida</taxon>
        <taxon>Rhabditina</taxon>
        <taxon>Diplogasteromorpha</taxon>
        <taxon>Diplogasteroidea</taxon>
        <taxon>Neodiplogasteridae</taxon>
        <taxon>Pristionchus</taxon>
    </lineage>
</organism>
<feature type="region of interest" description="Disordered" evidence="1">
    <location>
        <begin position="172"/>
        <end position="194"/>
    </location>
</feature>
<evidence type="ECO:0000313" key="2">
    <source>
        <dbReference type="EMBL" id="GMT15647.1"/>
    </source>
</evidence>
<accession>A0AAV5VA29</accession>
<dbReference type="Proteomes" id="UP001432322">
    <property type="component" value="Unassembled WGS sequence"/>
</dbReference>
<sequence>MLFHIPAHLQTRDLPHQSAHSAHSHGSFALNPSFNVNLQIGVALSPHFNRYGVQCCLLLCPSHSQCFHLSTTDLSQLHFCRVLHRYRLSEHSICQYEINFPGGYPLQVPTVSRHLQFDIHHHPRGSHDLPQYALLQYTLQRQLHLHDTLCVSADGWSECDDCSDNKGIRYSRIQSPSHSSSANSRLVGTNAVEN</sequence>
<gene>
    <name evidence="2" type="ORF">PFISCL1PPCAC_6944</name>
</gene>